<dbReference type="FunFam" id="3.40.50.2000:FF:000036">
    <property type="entry name" value="Alpha,alpha-trehalose-phosphate synthase subunit Tps2"/>
    <property type="match status" value="1"/>
</dbReference>
<dbReference type="PANTHER" id="PTHR10788">
    <property type="entry name" value="TREHALOSE-6-PHOSPHATE SYNTHASE"/>
    <property type="match status" value="1"/>
</dbReference>
<dbReference type="GO" id="GO:0005946">
    <property type="term" value="C:alpha,alpha-trehalose-phosphate synthase complex (UDP-forming)"/>
    <property type="evidence" value="ECO:0007669"/>
    <property type="project" value="TreeGrafter"/>
</dbReference>
<dbReference type="NCBIfam" id="TIGR01484">
    <property type="entry name" value="HAD-SF-IIB"/>
    <property type="match status" value="1"/>
</dbReference>
<comment type="similarity">
    <text evidence="2">In the C-terminal section; belongs to the trehalose phosphatase family.</text>
</comment>
<keyword evidence="4" id="KW-1185">Reference proteome</keyword>
<dbReference type="NCBIfam" id="TIGR00685">
    <property type="entry name" value="T6PP"/>
    <property type="match status" value="1"/>
</dbReference>
<accession>A0A2U1IW57</accession>
<dbReference type="EMBL" id="MBFU01001021">
    <property type="protein sequence ID" value="PVZ97033.1"/>
    <property type="molecule type" value="Genomic_DNA"/>
</dbReference>
<dbReference type="FunFam" id="3.40.50.1000:FF:000052">
    <property type="entry name" value="Alpha,alpha-trehalose-phosphate synthase [UDP-forming] 6"/>
    <property type="match status" value="1"/>
</dbReference>
<dbReference type="SUPFAM" id="SSF56784">
    <property type="entry name" value="HAD-like"/>
    <property type="match status" value="1"/>
</dbReference>
<dbReference type="Proteomes" id="UP000245591">
    <property type="component" value="Unassembled WGS sequence"/>
</dbReference>
<comment type="similarity">
    <text evidence="1">In the N-terminal section; belongs to the glycosyltransferase 20 family.</text>
</comment>
<dbReference type="AlphaFoldDB" id="A0A2U1IW57"/>
<evidence type="ECO:0000256" key="1">
    <source>
        <dbReference type="ARBA" id="ARBA00005409"/>
    </source>
</evidence>
<dbReference type="GO" id="GO:0005829">
    <property type="term" value="C:cytosol"/>
    <property type="evidence" value="ECO:0007669"/>
    <property type="project" value="TreeGrafter"/>
</dbReference>
<reference evidence="3 4" key="1">
    <citation type="journal article" date="2018" name="MBio">
        <title>Comparative Genomics Reveals the Core Gene Toolbox for the Fungus-Insect Symbiosis.</title>
        <authorList>
            <person name="Wang Y."/>
            <person name="Stata M."/>
            <person name="Wang W."/>
            <person name="Stajich J.E."/>
            <person name="White M.M."/>
            <person name="Moncalvo J.M."/>
        </authorList>
    </citation>
    <scope>NUCLEOTIDE SEQUENCE [LARGE SCALE GENOMIC DNA]</scope>
    <source>
        <strain evidence="3 4">AUS-126-30</strain>
    </source>
</reference>
<dbReference type="SUPFAM" id="SSF53756">
    <property type="entry name" value="UDP-Glycosyltransferase/glycogen phosphorylase"/>
    <property type="match status" value="1"/>
</dbReference>
<dbReference type="Pfam" id="PF02358">
    <property type="entry name" value="Trehalose_PPase"/>
    <property type="match status" value="1"/>
</dbReference>
<dbReference type="InterPro" id="IPR003337">
    <property type="entry name" value="Trehalose_PPase"/>
</dbReference>
<evidence type="ECO:0000313" key="4">
    <source>
        <dbReference type="Proteomes" id="UP000245591"/>
    </source>
</evidence>
<protein>
    <submittedName>
        <fullName evidence="3">Uncharacterized protein</fullName>
    </submittedName>
</protein>
<dbReference type="InterPro" id="IPR036412">
    <property type="entry name" value="HAD-like_sf"/>
</dbReference>
<comment type="caution">
    <text evidence="3">The sequence shown here is derived from an EMBL/GenBank/DDBJ whole genome shotgun (WGS) entry which is preliminary data.</text>
</comment>
<dbReference type="InterPro" id="IPR001830">
    <property type="entry name" value="Glyco_trans_20"/>
</dbReference>
<dbReference type="PANTHER" id="PTHR10788:SF123">
    <property type="entry name" value="TREHALOSE-PHOSPHATASE"/>
    <property type="match status" value="1"/>
</dbReference>
<dbReference type="Gene3D" id="3.30.70.1020">
    <property type="entry name" value="Trehalose-6-phosphate phosphatase related protein, domain 2"/>
    <property type="match status" value="1"/>
</dbReference>
<dbReference type="GO" id="GO:0005992">
    <property type="term" value="P:trehalose biosynthetic process"/>
    <property type="evidence" value="ECO:0007669"/>
    <property type="project" value="InterPro"/>
</dbReference>
<evidence type="ECO:0000313" key="3">
    <source>
        <dbReference type="EMBL" id="PVZ97033.1"/>
    </source>
</evidence>
<gene>
    <name evidence="3" type="ORF">BB558_007030</name>
</gene>
<dbReference type="Gene3D" id="3.40.50.2000">
    <property type="entry name" value="Glycogen Phosphorylase B"/>
    <property type="match status" value="2"/>
</dbReference>
<dbReference type="GO" id="GO:0004805">
    <property type="term" value="F:trehalose-phosphatase activity"/>
    <property type="evidence" value="ECO:0007669"/>
    <property type="project" value="TreeGrafter"/>
</dbReference>
<proteinExistence type="inferred from homology"/>
<name>A0A2U1IW57_SMIAN</name>
<dbReference type="CDD" id="cd03788">
    <property type="entry name" value="GT20_TPS"/>
    <property type="match status" value="1"/>
</dbReference>
<dbReference type="CDD" id="cd01627">
    <property type="entry name" value="HAD_TPP"/>
    <property type="match status" value="1"/>
</dbReference>
<sequence length="819" mass="92680">MLSVYQKINAVETPRVLAVSHYLPVYAIAETETHPIKWKLVGRRGHTVLYSGIRSLSKNKENIIGFGPDYDNVVVGLVGNYCGVDKEEHDTFKLPESSKLSLMEALWKYGNMVPVIVDEKTAHDHYEGYCKQILWPLMHYLSWEDAKKPDMDWWSGYKKVNKEFAKTLAPFCKKDTIVWINDYHLFLLPQYLREITKLPKIGLFVHCPFPSSEFFRSLPQREEILVGMLHSNTIGFQTFSYARHLCSSCTRILGLESSPKSISFREDEVQLEIISVGIDVESLLEKSKQQGVLNNEASLLRMYQGKKIIVARDKLDIVSGIVQKLDAFEQFLKMYPEHIGKVVLIQVAQPGQTKQTKLESKISEKINHINSKYGTIEFVPVNYFYSFLEIDMYLALLKVADMGLITSVRDGMNTGSLEFIVCQKNKHSPLVLSEFTGTAGSISSAIKINPWDISGVATAIHDALTMPETEKESRHNVMYKHVMSNNAQFWAGAFINSIYKNATEAQNYNELIPQLDIGSFKKNYLKSKRRLILLDYDGTLVDINKIPSEAVPTKRTISALRELVKDPKNSVWVVSGRDLGFLDMHVGCVEGLGMSAEHGGFIKYPNGAWDSMVEQLDLSWKDKIKQVFEFFTERTNGSFIEEKRVAITWHYRNADPVYANFQCNQCLNHLESVIASSLPVEVITGKKCLEVRPKGVSKGGVVDKLLEYSMNELSWDFVFIAGDDRTDEDMFKVAKEYNEFTNIKSSSIVRRGSSRKNSGASSYGRNGLIDTNESETKKVEKKVAVYTAYVGPSCSKTNASWNIQSPTEVVNLLEKIAEG</sequence>
<dbReference type="GO" id="GO:0003825">
    <property type="term" value="F:alpha,alpha-trehalose-phosphate synthase (UDP-forming) activity"/>
    <property type="evidence" value="ECO:0007669"/>
    <property type="project" value="TreeGrafter"/>
</dbReference>
<dbReference type="Gene3D" id="3.40.50.1000">
    <property type="entry name" value="HAD superfamily/HAD-like"/>
    <property type="match status" value="1"/>
</dbReference>
<dbReference type="InterPro" id="IPR006379">
    <property type="entry name" value="HAD-SF_hydro_IIB"/>
</dbReference>
<evidence type="ECO:0000256" key="2">
    <source>
        <dbReference type="ARBA" id="ARBA00006330"/>
    </source>
</evidence>
<dbReference type="InterPro" id="IPR023214">
    <property type="entry name" value="HAD_sf"/>
</dbReference>
<dbReference type="Pfam" id="PF00982">
    <property type="entry name" value="Glyco_transf_20"/>
    <property type="match status" value="1"/>
</dbReference>
<organism evidence="3 4">
    <name type="scientific">Smittium angustum</name>
    <dbReference type="NCBI Taxonomy" id="133377"/>
    <lineage>
        <taxon>Eukaryota</taxon>
        <taxon>Fungi</taxon>
        <taxon>Fungi incertae sedis</taxon>
        <taxon>Zoopagomycota</taxon>
        <taxon>Kickxellomycotina</taxon>
        <taxon>Harpellomycetes</taxon>
        <taxon>Harpellales</taxon>
        <taxon>Legeriomycetaceae</taxon>
        <taxon>Smittium</taxon>
    </lineage>
</organism>
<dbReference type="FunFam" id="3.30.70.1020:FF:000002">
    <property type="entry name" value="Trehalose-6-phosphate synthase 2"/>
    <property type="match status" value="1"/>
</dbReference>